<protein>
    <submittedName>
        <fullName evidence="1">Uncharacterized protein</fullName>
    </submittedName>
</protein>
<accession>A0A8X6YTR7</accession>
<evidence type="ECO:0000313" key="1">
    <source>
        <dbReference type="EMBL" id="GFY76950.1"/>
    </source>
</evidence>
<dbReference type="EMBL" id="BMAV01022241">
    <property type="protein sequence ID" value="GFY76950.1"/>
    <property type="molecule type" value="Genomic_DNA"/>
</dbReference>
<name>A0A8X6YTR7_9ARAC</name>
<organism evidence="1 2">
    <name type="scientific">Trichonephila inaurata madagascariensis</name>
    <dbReference type="NCBI Taxonomy" id="2747483"/>
    <lineage>
        <taxon>Eukaryota</taxon>
        <taxon>Metazoa</taxon>
        <taxon>Ecdysozoa</taxon>
        <taxon>Arthropoda</taxon>
        <taxon>Chelicerata</taxon>
        <taxon>Arachnida</taxon>
        <taxon>Araneae</taxon>
        <taxon>Araneomorphae</taxon>
        <taxon>Entelegynae</taxon>
        <taxon>Araneoidea</taxon>
        <taxon>Nephilidae</taxon>
        <taxon>Trichonephila</taxon>
        <taxon>Trichonephila inaurata</taxon>
    </lineage>
</organism>
<keyword evidence="2" id="KW-1185">Reference proteome</keyword>
<evidence type="ECO:0000313" key="2">
    <source>
        <dbReference type="Proteomes" id="UP000886998"/>
    </source>
</evidence>
<reference evidence="1" key="1">
    <citation type="submission" date="2020-08" db="EMBL/GenBank/DDBJ databases">
        <title>Multicomponent nature underlies the extraordinary mechanical properties of spider dragline silk.</title>
        <authorList>
            <person name="Kono N."/>
            <person name="Nakamura H."/>
            <person name="Mori M."/>
            <person name="Yoshida Y."/>
            <person name="Ohtoshi R."/>
            <person name="Malay A.D."/>
            <person name="Moran D.A.P."/>
            <person name="Tomita M."/>
            <person name="Numata K."/>
            <person name="Arakawa K."/>
        </authorList>
    </citation>
    <scope>NUCLEOTIDE SEQUENCE</scope>
</reference>
<sequence length="283" mass="31585">MEMIDASENRNVEKIINSKKISEVYQTAIVAQMKRIYARLRKMIIDKFSLVSTDRQRIKTLMSTRAEKVEASEAVGSIAEEIKNFIAERVMGRLVVSANRNLEEITLLATSAADLATRLLLFGDIYEKLREKIIAYVLLNTKAYSRAEMINCSEVSRALTEEIGNLITSLQEKPISSSDFAREVMEQITTSENQDEMKIASIASSSQSNLKEPISSISPLSGIYNEFRQTVTEILSQKATQTGISGESEEVSRTAAEEIGSLIVNLQESDSPTSHGFQQRIME</sequence>
<dbReference type="Proteomes" id="UP000886998">
    <property type="component" value="Unassembled WGS sequence"/>
</dbReference>
<gene>
    <name evidence="1" type="ORF">TNIN_120371</name>
</gene>
<proteinExistence type="predicted"/>
<comment type="caution">
    <text evidence="1">The sequence shown here is derived from an EMBL/GenBank/DDBJ whole genome shotgun (WGS) entry which is preliminary data.</text>
</comment>
<dbReference type="AlphaFoldDB" id="A0A8X6YTR7"/>